<dbReference type="RefSeq" id="WP_132371819.1">
    <property type="nucleotide sequence ID" value="NZ_SMAN01000010.1"/>
</dbReference>
<sequence>MNKQELFQRIKGSLIVSCQALEGEPLHGSDTMAKMALAAEIGGAAGLRANGCEDIKEIQKVTKLPIIGLIKQVYPDSDVYITPTKKEIDQLIHADIEMLALDCTDRYRPGGEKVEELVQYAKERGQTVMADVSTYEEGLKAERLGFDCVSTTLSGYTSYSVQNSEPDFELVRRLGSELNIPVIAEGKIRTPEQAREALRLGAHAVVVGSAITRPQEITKRFVKYINRGDENGSR</sequence>
<evidence type="ECO:0000256" key="7">
    <source>
        <dbReference type="HAMAP-Rule" id="MF_01235"/>
    </source>
</evidence>
<accession>A0A4R3N122</accession>
<keyword evidence="9" id="KW-1185">Reference proteome</keyword>
<dbReference type="EMBL" id="SMAN01000010">
    <property type="protein sequence ID" value="TCT21751.1"/>
    <property type="molecule type" value="Genomic_DNA"/>
</dbReference>
<dbReference type="InterPro" id="IPR013785">
    <property type="entry name" value="Aldolase_TIM"/>
</dbReference>
<evidence type="ECO:0000256" key="2">
    <source>
        <dbReference type="ARBA" id="ARBA00002147"/>
    </source>
</evidence>
<evidence type="ECO:0000313" key="8">
    <source>
        <dbReference type="EMBL" id="TCT21751.1"/>
    </source>
</evidence>
<dbReference type="SUPFAM" id="SSF51366">
    <property type="entry name" value="Ribulose-phoshate binding barrel"/>
    <property type="match status" value="1"/>
</dbReference>
<dbReference type="GO" id="GO:0047465">
    <property type="term" value="F:N-acylglucosamine-6-phosphate 2-epimerase activity"/>
    <property type="evidence" value="ECO:0007669"/>
    <property type="project" value="UniProtKB-EC"/>
</dbReference>
<evidence type="ECO:0000256" key="5">
    <source>
        <dbReference type="ARBA" id="ARBA00023235"/>
    </source>
</evidence>
<dbReference type="FunFam" id="3.20.20.70:FF:000035">
    <property type="entry name" value="Putative N-acetylmannosamine-6-phosphate 2-epimerase"/>
    <property type="match status" value="1"/>
</dbReference>
<evidence type="ECO:0000256" key="6">
    <source>
        <dbReference type="ARBA" id="ARBA00023277"/>
    </source>
</evidence>
<dbReference type="HAMAP" id="MF_01235">
    <property type="entry name" value="ManNAc6P_epimer"/>
    <property type="match status" value="1"/>
</dbReference>
<dbReference type="NCBIfam" id="NF002231">
    <property type="entry name" value="PRK01130.1"/>
    <property type="match status" value="1"/>
</dbReference>
<comment type="function">
    <text evidence="2 7">Converts N-acetylmannosamine-6-phosphate (ManNAc-6-P) to N-acetylglucosamine-6-phosphate (GlcNAc-6-P).</text>
</comment>
<dbReference type="CDD" id="cd04729">
    <property type="entry name" value="NanE"/>
    <property type="match status" value="1"/>
</dbReference>
<dbReference type="Proteomes" id="UP000294650">
    <property type="component" value="Unassembled WGS sequence"/>
</dbReference>
<dbReference type="GO" id="GO:0019262">
    <property type="term" value="P:N-acetylneuraminate catabolic process"/>
    <property type="evidence" value="ECO:0007669"/>
    <property type="project" value="UniProtKB-UniRule"/>
</dbReference>
<gene>
    <name evidence="7" type="primary">nanE</name>
    <name evidence="8" type="ORF">EDD68_11055</name>
</gene>
<comment type="pathway">
    <text evidence="3 7">Amino-sugar metabolism; N-acetylneuraminate degradation; D-fructose 6-phosphate from N-acetylneuraminate: step 3/5.</text>
</comment>
<dbReference type="PANTHER" id="PTHR36204">
    <property type="entry name" value="N-ACETYLMANNOSAMINE-6-PHOSPHATE 2-EPIMERASE-RELATED"/>
    <property type="match status" value="1"/>
</dbReference>
<dbReference type="AlphaFoldDB" id="A0A4R3N122"/>
<dbReference type="Gene3D" id="3.20.20.70">
    <property type="entry name" value="Aldolase class I"/>
    <property type="match status" value="1"/>
</dbReference>
<organism evidence="8 9">
    <name type="scientific">Melghiribacillus thermohalophilus</name>
    <dbReference type="NCBI Taxonomy" id="1324956"/>
    <lineage>
        <taxon>Bacteria</taxon>
        <taxon>Bacillati</taxon>
        <taxon>Bacillota</taxon>
        <taxon>Bacilli</taxon>
        <taxon>Bacillales</taxon>
        <taxon>Bacillaceae</taxon>
        <taxon>Melghiribacillus</taxon>
    </lineage>
</organism>
<dbReference type="OrthoDB" id="9781704at2"/>
<keyword evidence="6 7" id="KW-0119">Carbohydrate metabolism</keyword>
<dbReference type="InterPro" id="IPR011060">
    <property type="entry name" value="RibuloseP-bd_barrel"/>
</dbReference>
<dbReference type="GO" id="GO:0005829">
    <property type="term" value="C:cytosol"/>
    <property type="evidence" value="ECO:0007669"/>
    <property type="project" value="TreeGrafter"/>
</dbReference>
<reference evidence="8 9" key="1">
    <citation type="submission" date="2019-03" db="EMBL/GenBank/DDBJ databases">
        <title>Genomic Encyclopedia of Type Strains, Phase IV (KMG-IV): sequencing the most valuable type-strain genomes for metagenomic binning, comparative biology and taxonomic classification.</title>
        <authorList>
            <person name="Goeker M."/>
        </authorList>
    </citation>
    <scope>NUCLEOTIDE SEQUENCE [LARGE SCALE GENOMIC DNA]</scope>
    <source>
        <strain evidence="8 9">DSM 25894</strain>
    </source>
</reference>
<dbReference type="GO" id="GO:0006053">
    <property type="term" value="P:N-acetylmannosamine catabolic process"/>
    <property type="evidence" value="ECO:0007669"/>
    <property type="project" value="TreeGrafter"/>
</dbReference>
<evidence type="ECO:0000256" key="1">
    <source>
        <dbReference type="ARBA" id="ARBA00000056"/>
    </source>
</evidence>
<name>A0A4R3N122_9BACI</name>
<evidence type="ECO:0000313" key="9">
    <source>
        <dbReference type="Proteomes" id="UP000294650"/>
    </source>
</evidence>
<dbReference type="PANTHER" id="PTHR36204:SF1">
    <property type="entry name" value="N-ACETYLMANNOSAMINE-6-PHOSPHATE 2-EPIMERASE-RELATED"/>
    <property type="match status" value="1"/>
</dbReference>
<protein>
    <recommendedName>
        <fullName evidence="7">Putative N-acetylmannosamine-6-phosphate 2-epimerase</fullName>
        <ecNumber evidence="7">5.1.3.9</ecNumber>
    </recommendedName>
    <alternativeName>
        <fullName evidence="7">ManNAc-6-P epimerase</fullName>
    </alternativeName>
</protein>
<dbReference type="GO" id="GO:0005975">
    <property type="term" value="P:carbohydrate metabolic process"/>
    <property type="evidence" value="ECO:0007669"/>
    <property type="project" value="UniProtKB-UniRule"/>
</dbReference>
<dbReference type="UniPathway" id="UPA00629">
    <property type="reaction ID" value="UER00682"/>
</dbReference>
<dbReference type="EC" id="5.1.3.9" evidence="7"/>
<evidence type="ECO:0000256" key="4">
    <source>
        <dbReference type="ARBA" id="ARBA00007439"/>
    </source>
</evidence>
<keyword evidence="5 7" id="KW-0413">Isomerase</keyword>
<evidence type="ECO:0000256" key="3">
    <source>
        <dbReference type="ARBA" id="ARBA00005081"/>
    </source>
</evidence>
<dbReference type="Pfam" id="PF04131">
    <property type="entry name" value="NanE"/>
    <property type="match status" value="1"/>
</dbReference>
<comment type="catalytic activity">
    <reaction evidence="1 7">
        <text>an N-acyl-D-glucosamine 6-phosphate = an N-acyl-D-mannosamine 6-phosphate</text>
        <dbReference type="Rhea" id="RHEA:23932"/>
        <dbReference type="ChEBI" id="CHEBI:57599"/>
        <dbReference type="ChEBI" id="CHEBI:57666"/>
        <dbReference type="EC" id="5.1.3.9"/>
    </reaction>
</comment>
<comment type="similarity">
    <text evidence="4 7">Belongs to the NanE family.</text>
</comment>
<comment type="caution">
    <text evidence="8">The sequence shown here is derived from an EMBL/GenBank/DDBJ whole genome shotgun (WGS) entry which is preliminary data.</text>
</comment>
<proteinExistence type="inferred from homology"/>
<dbReference type="InterPro" id="IPR007260">
    <property type="entry name" value="NanE"/>
</dbReference>